<feature type="region of interest" description="Disordered" evidence="1">
    <location>
        <begin position="39"/>
        <end position="75"/>
    </location>
</feature>
<dbReference type="RefSeq" id="WP_395811886.1">
    <property type="nucleotide sequence ID" value="NZ_CP043494.1"/>
</dbReference>
<name>A0ABY9X8E4_9BACT</name>
<evidence type="ECO:0000256" key="1">
    <source>
        <dbReference type="SAM" id="MobiDB-lite"/>
    </source>
</evidence>
<sequence length="75" mass="7703">MTVTPQATPDGMNFQACPPCSRLPRLALFARVKESYRLASEAAAATDASEVSGPCPVSPGASPPQPVPEVSSESS</sequence>
<organism evidence="2 3">
    <name type="scientific">Archangium minus</name>
    <dbReference type="NCBI Taxonomy" id="83450"/>
    <lineage>
        <taxon>Bacteria</taxon>
        <taxon>Pseudomonadati</taxon>
        <taxon>Myxococcota</taxon>
        <taxon>Myxococcia</taxon>
        <taxon>Myxococcales</taxon>
        <taxon>Cystobacterineae</taxon>
        <taxon>Archangiaceae</taxon>
        <taxon>Archangium</taxon>
    </lineage>
</organism>
<protein>
    <submittedName>
        <fullName evidence="2">Uncharacterized protein</fullName>
    </submittedName>
</protein>
<dbReference type="Proteomes" id="UP001611383">
    <property type="component" value="Chromosome"/>
</dbReference>
<gene>
    <name evidence="2" type="ORF">F0U60_51450</name>
</gene>
<evidence type="ECO:0000313" key="3">
    <source>
        <dbReference type="Proteomes" id="UP001611383"/>
    </source>
</evidence>
<dbReference type="EMBL" id="CP043494">
    <property type="protein sequence ID" value="WNG51614.1"/>
    <property type="molecule type" value="Genomic_DNA"/>
</dbReference>
<proteinExistence type="predicted"/>
<feature type="compositionally biased region" description="Low complexity" evidence="1">
    <location>
        <begin position="39"/>
        <end position="50"/>
    </location>
</feature>
<accession>A0ABY9X8E4</accession>
<reference evidence="2 3" key="1">
    <citation type="submission" date="2019-08" db="EMBL/GenBank/DDBJ databases">
        <title>Archangium and Cystobacter genomes.</title>
        <authorList>
            <person name="Chen I.-C.K."/>
            <person name="Wielgoss S."/>
        </authorList>
    </citation>
    <scope>NUCLEOTIDE SEQUENCE [LARGE SCALE GENOMIC DNA]</scope>
    <source>
        <strain evidence="2 3">Cbm 6</strain>
    </source>
</reference>
<keyword evidence="3" id="KW-1185">Reference proteome</keyword>
<evidence type="ECO:0000313" key="2">
    <source>
        <dbReference type="EMBL" id="WNG51614.1"/>
    </source>
</evidence>